<evidence type="ECO:0000256" key="5">
    <source>
        <dbReference type="ARBA" id="ARBA00021006"/>
    </source>
</evidence>
<comment type="subcellular location">
    <subcellularLocation>
        <location evidence="2 17">Mitochondrion membrane</location>
        <topology evidence="2 17">Multi-pass membrane protein</topology>
    </subcellularLocation>
</comment>
<keyword evidence="15 17" id="KW-0472">Membrane</keyword>
<dbReference type="EC" id="7.1.1.2" evidence="4 17"/>
<dbReference type="PANTHER" id="PTHR43507:SF20">
    <property type="entry name" value="NADH-UBIQUINONE OXIDOREDUCTASE CHAIN 4"/>
    <property type="match status" value="1"/>
</dbReference>
<dbReference type="PRINTS" id="PR01437">
    <property type="entry name" value="NUOXDRDTASE4"/>
</dbReference>
<proteinExistence type="inferred from homology"/>
<evidence type="ECO:0000256" key="9">
    <source>
        <dbReference type="ARBA" id="ARBA00022967"/>
    </source>
</evidence>
<keyword evidence="10 17" id="KW-0249">Electron transport</keyword>
<keyword evidence="11 17" id="KW-1133">Transmembrane helix</keyword>
<keyword evidence="12 17" id="KW-0520">NAD</keyword>
<dbReference type="Pfam" id="PF00361">
    <property type="entry name" value="Proton_antipo_M"/>
    <property type="match status" value="1"/>
</dbReference>
<evidence type="ECO:0000256" key="10">
    <source>
        <dbReference type="ARBA" id="ARBA00022982"/>
    </source>
</evidence>
<dbReference type="AlphaFoldDB" id="A0A2U8XE64"/>
<comment type="function">
    <text evidence="1">Core subunit of the mitochondrial membrane respiratory chain NADH dehydrogenase (Complex I) that is believed to belong to the minimal assembly required for catalysis. Complex I functions in the transfer of electrons from NADH to the respiratory chain. The immediate electron acceptor for the enzyme is believed to be ubiquinone.</text>
</comment>
<geneLocation type="mitochondrion" evidence="19"/>
<feature type="transmembrane region" description="Helical" evidence="17">
    <location>
        <begin position="126"/>
        <end position="143"/>
    </location>
</feature>
<dbReference type="GO" id="GO:0031966">
    <property type="term" value="C:mitochondrial membrane"/>
    <property type="evidence" value="ECO:0007669"/>
    <property type="project" value="UniProtKB-SubCell"/>
</dbReference>
<evidence type="ECO:0000256" key="12">
    <source>
        <dbReference type="ARBA" id="ARBA00023027"/>
    </source>
</evidence>
<comment type="function">
    <text evidence="17">Core subunit of the mitochondrial membrane respiratory chain NADH dehydrogenase (Complex I) which catalyzes electron transfer from NADH through the respiratory chain, using ubiquinone as an electron acceptor. Essential for the catalytic activity and assembly of complex I.</text>
</comment>
<feature type="domain" description="NADH:quinone oxidoreductase/Mrp antiporter transmembrane" evidence="18">
    <location>
        <begin position="2"/>
        <end position="128"/>
    </location>
</feature>
<evidence type="ECO:0000256" key="1">
    <source>
        <dbReference type="ARBA" id="ARBA00003257"/>
    </source>
</evidence>
<dbReference type="GO" id="GO:0008137">
    <property type="term" value="F:NADH dehydrogenase (ubiquinone) activity"/>
    <property type="evidence" value="ECO:0007669"/>
    <property type="project" value="UniProtKB-UniRule"/>
</dbReference>
<evidence type="ECO:0000256" key="15">
    <source>
        <dbReference type="ARBA" id="ARBA00023136"/>
    </source>
</evidence>
<dbReference type="EMBL" id="MG253277">
    <property type="protein sequence ID" value="AWN56346.1"/>
    <property type="molecule type" value="Genomic_DNA"/>
</dbReference>
<dbReference type="GO" id="GO:0042773">
    <property type="term" value="P:ATP synthesis coupled electron transport"/>
    <property type="evidence" value="ECO:0007669"/>
    <property type="project" value="InterPro"/>
</dbReference>
<keyword evidence="6 17" id="KW-0813">Transport</keyword>
<dbReference type="GO" id="GO:0003954">
    <property type="term" value="F:NADH dehydrogenase activity"/>
    <property type="evidence" value="ECO:0007669"/>
    <property type="project" value="TreeGrafter"/>
</dbReference>
<evidence type="ECO:0000256" key="4">
    <source>
        <dbReference type="ARBA" id="ARBA00012944"/>
    </source>
</evidence>
<evidence type="ECO:0000259" key="18">
    <source>
        <dbReference type="Pfam" id="PF00361"/>
    </source>
</evidence>
<reference evidence="19" key="1">
    <citation type="submission" date="2017-10" db="EMBL/GenBank/DDBJ databases">
        <title>Mitogenomes of tropical arthropods.</title>
        <authorList>
            <person name="Pires Paula D."/>
            <person name="Coiti Togawa R."/>
        </authorList>
    </citation>
    <scope>NUCLEOTIDE SEQUENCE</scope>
</reference>
<keyword evidence="9" id="KW-1278">Translocase</keyword>
<evidence type="ECO:0000256" key="16">
    <source>
        <dbReference type="ARBA" id="ARBA00049551"/>
    </source>
</evidence>
<protein>
    <recommendedName>
        <fullName evidence="5 17">NADH-ubiquinone oxidoreductase chain 4</fullName>
        <ecNumber evidence="4 17">7.1.1.2</ecNumber>
    </recommendedName>
</protein>
<keyword evidence="14 17" id="KW-0496">Mitochondrion</keyword>
<evidence type="ECO:0000256" key="14">
    <source>
        <dbReference type="ARBA" id="ARBA00023128"/>
    </source>
</evidence>
<evidence type="ECO:0000256" key="11">
    <source>
        <dbReference type="ARBA" id="ARBA00022989"/>
    </source>
</evidence>
<dbReference type="GO" id="GO:0015990">
    <property type="term" value="P:electron transport coupled proton transport"/>
    <property type="evidence" value="ECO:0007669"/>
    <property type="project" value="TreeGrafter"/>
</dbReference>
<dbReference type="GO" id="GO:0048039">
    <property type="term" value="F:ubiquinone binding"/>
    <property type="evidence" value="ECO:0007669"/>
    <property type="project" value="TreeGrafter"/>
</dbReference>
<comment type="similarity">
    <text evidence="3 17">Belongs to the complex I subunit 4 family.</text>
</comment>
<evidence type="ECO:0000256" key="7">
    <source>
        <dbReference type="ARBA" id="ARBA00022660"/>
    </source>
</evidence>
<keyword evidence="8 17" id="KW-0812">Transmembrane</keyword>
<evidence type="ECO:0000256" key="17">
    <source>
        <dbReference type="RuleBase" id="RU003297"/>
    </source>
</evidence>
<name>A0A2U8XE64_9HYME</name>
<accession>A0A2U8XE64</accession>
<evidence type="ECO:0000313" key="19">
    <source>
        <dbReference type="EMBL" id="AWN56346.1"/>
    </source>
</evidence>
<keyword evidence="13 17" id="KW-0830">Ubiquinone</keyword>
<sequence>MLVSLVCLIQVDMKSLVAYSSVVHMNLMLCSLMTLFNMGYLSSYIMMISHGLCSSGLFYMVNIYYSRSMSRLLILNKGLMSKLSILMLWWFFFCSANFSFPFSMNFISEIMMMMVIVNWDKFLMSYLMLICFMSSVYSLYLFSYVCHGSCSYEESIYYTGMVKEFLVLIMHFKSEFIMQV</sequence>
<comment type="catalytic activity">
    <reaction evidence="16 17">
        <text>a ubiquinone + NADH + 5 H(+)(in) = a ubiquinol + NAD(+) + 4 H(+)(out)</text>
        <dbReference type="Rhea" id="RHEA:29091"/>
        <dbReference type="Rhea" id="RHEA-COMP:9565"/>
        <dbReference type="Rhea" id="RHEA-COMP:9566"/>
        <dbReference type="ChEBI" id="CHEBI:15378"/>
        <dbReference type="ChEBI" id="CHEBI:16389"/>
        <dbReference type="ChEBI" id="CHEBI:17976"/>
        <dbReference type="ChEBI" id="CHEBI:57540"/>
        <dbReference type="ChEBI" id="CHEBI:57945"/>
        <dbReference type="EC" id="7.1.1.2"/>
    </reaction>
</comment>
<evidence type="ECO:0000256" key="13">
    <source>
        <dbReference type="ARBA" id="ARBA00023075"/>
    </source>
</evidence>
<dbReference type="InterPro" id="IPR003918">
    <property type="entry name" value="NADH_UbQ_OxRdtase"/>
</dbReference>
<evidence type="ECO:0000256" key="3">
    <source>
        <dbReference type="ARBA" id="ARBA00009025"/>
    </source>
</evidence>
<keyword evidence="7 17" id="KW-0679">Respiratory chain</keyword>
<dbReference type="InterPro" id="IPR001750">
    <property type="entry name" value="ND/Mrp_TM"/>
</dbReference>
<feature type="transmembrane region" description="Helical" evidence="17">
    <location>
        <begin position="44"/>
        <end position="65"/>
    </location>
</feature>
<organism evidence="19">
    <name type="scientific">Pheidole obscurithorax</name>
    <dbReference type="NCBI Taxonomy" id="458959"/>
    <lineage>
        <taxon>Eukaryota</taxon>
        <taxon>Metazoa</taxon>
        <taxon>Ecdysozoa</taxon>
        <taxon>Arthropoda</taxon>
        <taxon>Hexapoda</taxon>
        <taxon>Insecta</taxon>
        <taxon>Pterygota</taxon>
        <taxon>Neoptera</taxon>
        <taxon>Endopterygota</taxon>
        <taxon>Hymenoptera</taxon>
        <taxon>Apocrita</taxon>
        <taxon>Aculeata</taxon>
        <taxon>Formicoidea</taxon>
        <taxon>Formicidae</taxon>
        <taxon>Myrmicinae</taxon>
        <taxon>Pheidole</taxon>
    </lineage>
</organism>
<evidence type="ECO:0000256" key="8">
    <source>
        <dbReference type="ARBA" id="ARBA00022692"/>
    </source>
</evidence>
<evidence type="ECO:0000256" key="2">
    <source>
        <dbReference type="ARBA" id="ARBA00004225"/>
    </source>
</evidence>
<dbReference type="PANTHER" id="PTHR43507">
    <property type="entry name" value="NADH-UBIQUINONE OXIDOREDUCTASE CHAIN 4"/>
    <property type="match status" value="1"/>
</dbReference>
<evidence type="ECO:0000256" key="6">
    <source>
        <dbReference type="ARBA" id="ARBA00022448"/>
    </source>
</evidence>